<accession>A0A1S8CGU6</accession>
<reference evidence="2 3" key="1">
    <citation type="submission" date="2016-11" db="EMBL/GenBank/DDBJ databases">
        <title>Rahnella oryzae sp. nov., isolated from rice root.</title>
        <authorList>
            <person name="Zhang X.-X."/>
            <person name="Zhang J."/>
        </authorList>
    </citation>
    <scope>NUCLEOTIDE SEQUENCE [LARGE SCALE GENOMIC DNA]</scope>
    <source>
        <strain evidence="2 3">J11-6</strain>
    </source>
</reference>
<evidence type="ECO:0000256" key="1">
    <source>
        <dbReference type="SAM" id="SignalP"/>
    </source>
</evidence>
<feature type="signal peptide" evidence="1">
    <location>
        <begin position="1"/>
        <end position="19"/>
    </location>
</feature>
<evidence type="ECO:0000313" key="2">
    <source>
        <dbReference type="EMBL" id="OMQ20306.1"/>
    </source>
</evidence>
<sequence length="350" mass="39482">MRFFILAIIVVFTASSQLAAERRYPAGEEPVELPPHSSLNALLPRLGYSQEDRKTEAMSLYLRLMREDDRNVWAPYQLAASSAEKGQTELAERYLQLSAKRGLWYYYNLLEDSAFESIQQGETYRSILAETKTRYLQYASQFEGQASYAVPNGEPPSEGWPTIVYLHAYGQAAAIHPQDRLLFAEAGVAYIELNGTQMLAENNFRWSNYSDESTQSAIQRALQKLTPLLKLNPNQVYLTARGQGALHGANLMAKYPQFYAGALLIAPNGEIAPAKHSLAENKRIMIAYYDRQNFDDRALALYFADLFNESNQVELEHFAQGEDAIGGWQVRFNQPLRWVMGKTADASPGL</sequence>
<feature type="chain" id="PRO_5013340564" description="Esterase" evidence="1">
    <location>
        <begin position="20"/>
        <end position="350"/>
    </location>
</feature>
<organism evidence="2 3">
    <name type="scientific">Serratia oryzae</name>
    <dbReference type="NCBI Taxonomy" id="2034155"/>
    <lineage>
        <taxon>Bacteria</taxon>
        <taxon>Pseudomonadati</taxon>
        <taxon>Pseudomonadota</taxon>
        <taxon>Gammaproteobacteria</taxon>
        <taxon>Enterobacterales</taxon>
        <taxon>Yersiniaceae</taxon>
        <taxon>Serratia</taxon>
    </lineage>
</organism>
<dbReference type="Gene3D" id="3.40.50.1820">
    <property type="entry name" value="alpha/beta hydrolase"/>
    <property type="match status" value="1"/>
</dbReference>
<dbReference type="Proteomes" id="UP000216021">
    <property type="component" value="Unassembled WGS sequence"/>
</dbReference>
<dbReference type="AlphaFoldDB" id="A0A1S8CGU6"/>
<comment type="caution">
    <text evidence="2">The sequence shown here is derived from an EMBL/GenBank/DDBJ whole genome shotgun (WGS) entry which is preliminary data.</text>
</comment>
<dbReference type="SUPFAM" id="SSF53474">
    <property type="entry name" value="alpha/beta-Hydrolases"/>
    <property type="match status" value="1"/>
</dbReference>
<dbReference type="EMBL" id="MOXD01000013">
    <property type="protein sequence ID" value="OMQ20306.1"/>
    <property type="molecule type" value="Genomic_DNA"/>
</dbReference>
<evidence type="ECO:0000313" key="3">
    <source>
        <dbReference type="Proteomes" id="UP000216021"/>
    </source>
</evidence>
<proteinExistence type="predicted"/>
<evidence type="ECO:0008006" key="4">
    <source>
        <dbReference type="Google" id="ProtNLM"/>
    </source>
</evidence>
<dbReference type="OrthoDB" id="6623137at2"/>
<keyword evidence="3" id="KW-1185">Reference proteome</keyword>
<gene>
    <name evidence="2" type="ORF">BMI79_19170</name>
</gene>
<dbReference type="InterPro" id="IPR029058">
    <property type="entry name" value="AB_hydrolase_fold"/>
</dbReference>
<dbReference type="RefSeq" id="WP_076943845.1">
    <property type="nucleotide sequence ID" value="NZ_MOXD01000013.1"/>
</dbReference>
<keyword evidence="1" id="KW-0732">Signal</keyword>
<protein>
    <recommendedName>
        <fullName evidence="4">Esterase</fullName>
    </recommendedName>
</protein>
<name>A0A1S8CGU6_9GAMM</name>